<dbReference type="AlphaFoldDB" id="A0A6C0LF77"/>
<proteinExistence type="predicted"/>
<dbReference type="EMBL" id="MN740491">
    <property type="protein sequence ID" value="QHU29589.1"/>
    <property type="molecule type" value="Genomic_DNA"/>
</dbReference>
<organism evidence="1">
    <name type="scientific">viral metagenome</name>
    <dbReference type="NCBI Taxonomy" id="1070528"/>
    <lineage>
        <taxon>unclassified sequences</taxon>
        <taxon>metagenomes</taxon>
        <taxon>organismal metagenomes</taxon>
    </lineage>
</organism>
<accession>A0A6C0LF77</accession>
<protein>
    <submittedName>
        <fullName evidence="1">Uncharacterized protein</fullName>
    </submittedName>
</protein>
<evidence type="ECO:0000313" key="1">
    <source>
        <dbReference type="EMBL" id="QHU29589.1"/>
    </source>
</evidence>
<sequence length="68" mass="8324">MDNKNFEDVLNQYVEILMYDINIKSLELKKNKLDVEKSDLIFKNYYQTKINEFKTNIDNARKIYLRRS</sequence>
<name>A0A6C0LF77_9ZZZZ</name>
<reference evidence="1" key="1">
    <citation type="journal article" date="2020" name="Nature">
        <title>Giant virus diversity and host interactions through global metagenomics.</title>
        <authorList>
            <person name="Schulz F."/>
            <person name="Roux S."/>
            <person name="Paez-Espino D."/>
            <person name="Jungbluth S."/>
            <person name="Walsh D.A."/>
            <person name="Denef V.J."/>
            <person name="McMahon K.D."/>
            <person name="Konstantinidis K.T."/>
            <person name="Eloe-Fadrosh E.A."/>
            <person name="Kyrpides N.C."/>
            <person name="Woyke T."/>
        </authorList>
    </citation>
    <scope>NUCLEOTIDE SEQUENCE</scope>
    <source>
        <strain evidence="1">GVMAG-M-3300027804-48</strain>
    </source>
</reference>